<proteinExistence type="predicted"/>
<name>A0ABT6UGX8_9GAMM</name>
<organism evidence="1 2">
    <name type="scientific">Shewanella xiamenensis</name>
    <dbReference type="NCBI Taxonomy" id="332186"/>
    <lineage>
        <taxon>Bacteria</taxon>
        <taxon>Pseudomonadati</taxon>
        <taxon>Pseudomonadota</taxon>
        <taxon>Gammaproteobacteria</taxon>
        <taxon>Alteromonadales</taxon>
        <taxon>Shewanellaceae</taxon>
        <taxon>Shewanella</taxon>
    </lineage>
</organism>
<accession>A0ABT6UGX8</accession>
<protein>
    <submittedName>
        <fullName evidence="1">Uncharacterized protein</fullName>
    </submittedName>
</protein>
<dbReference type="EMBL" id="JAOTLW010000020">
    <property type="protein sequence ID" value="MDI5833298.1"/>
    <property type="molecule type" value="Genomic_DNA"/>
</dbReference>
<keyword evidence="2" id="KW-1185">Reference proteome</keyword>
<evidence type="ECO:0000313" key="2">
    <source>
        <dbReference type="Proteomes" id="UP001159075"/>
    </source>
</evidence>
<gene>
    <name evidence="1" type="ORF">ODY93_17080</name>
</gene>
<evidence type="ECO:0000313" key="1">
    <source>
        <dbReference type="EMBL" id="MDI5833298.1"/>
    </source>
</evidence>
<dbReference type="Proteomes" id="UP001159075">
    <property type="component" value="Unassembled WGS sequence"/>
</dbReference>
<reference evidence="1 2" key="1">
    <citation type="submission" date="2022-09" db="EMBL/GenBank/DDBJ databases">
        <title>The outer-membrane cytochrome OmcA is essential for infection of Shewanella oneidensis by a zebrafish-associated bacteriophage.</title>
        <authorList>
            <person name="Grenfell A.W."/>
            <person name="Intile P."/>
            <person name="Mcfarlane J."/>
            <person name="Leung D."/>
            <person name="Abdalla K."/>
            <person name="Wold M."/>
            <person name="Kees E."/>
            <person name="Gralnick J."/>
        </authorList>
    </citation>
    <scope>NUCLEOTIDE SEQUENCE [LARGE SCALE GENOMIC DNA]</scope>
    <source>
        <strain evidence="1 2">NF-5</strain>
    </source>
</reference>
<sequence>MNHDLKVDTIMDEISLRESDDFELKVTIDMVNTTNKGFGNAQIKTAITRLEHESTEGPL</sequence>
<comment type="caution">
    <text evidence="1">The sequence shown here is derived from an EMBL/GenBank/DDBJ whole genome shotgun (WGS) entry which is preliminary data.</text>
</comment>
<dbReference type="RefSeq" id="WP_282679836.1">
    <property type="nucleotide sequence ID" value="NZ_CP106875.1"/>
</dbReference>